<dbReference type="InterPro" id="IPR001138">
    <property type="entry name" value="Zn2Cys6_DnaBD"/>
</dbReference>
<comment type="subcellular location">
    <subcellularLocation>
        <location evidence="1">Nucleus</location>
    </subcellularLocation>
</comment>
<dbReference type="GO" id="GO:0005634">
    <property type="term" value="C:nucleus"/>
    <property type="evidence" value="ECO:0007669"/>
    <property type="project" value="UniProtKB-SubCell"/>
</dbReference>
<dbReference type="PROSITE" id="PS50048">
    <property type="entry name" value="ZN2_CY6_FUNGAL_2"/>
    <property type="match status" value="1"/>
</dbReference>
<dbReference type="PANTHER" id="PTHR31001">
    <property type="entry name" value="UNCHARACTERIZED TRANSCRIPTIONAL REGULATORY PROTEIN"/>
    <property type="match status" value="1"/>
</dbReference>
<dbReference type="SUPFAM" id="SSF57701">
    <property type="entry name" value="Zn2/Cys6 DNA-binding domain"/>
    <property type="match status" value="1"/>
</dbReference>
<keyword evidence="2" id="KW-0479">Metal-binding</keyword>
<dbReference type="PANTHER" id="PTHR31001:SF85">
    <property type="entry name" value="ZN(II)2CYS6 TRANSCRIPTION FACTOR (EUROFUNG)"/>
    <property type="match status" value="1"/>
</dbReference>
<comment type="caution">
    <text evidence="5">The sequence shown here is derived from an EMBL/GenBank/DDBJ whole genome shotgun (WGS) entry which is preliminary data.</text>
</comment>
<organism evidence="5 6">
    <name type="scientific">Fusarium heterosporum</name>
    <dbReference type="NCBI Taxonomy" id="42747"/>
    <lineage>
        <taxon>Eukaryota</taxon>
        <taxon>Fungi</taxon>
        <taxon>Dikarya</taxon>
        <taxon>Ascomycota</taxon>
        <taxon>Pezizomycotina</taxon>
        <taxon>Sordariomycetes</taxon>
        <taxon>Hypocreomycetidae</taxon>
        <taxon>Hypocreales</taxon>
        <taxon>Nectriaceae</taxon>
        <taxon>Fusarium</taxon>
        <taxon>Fusarium heterosporum species complex</taxon>
    </lineage>
</organism>
<dbReference type="Proteomes" id="UP000567885">
    <property type="component" value="Unassembled WGS sequence"/>
</dbReference>
<keyword evidence="3" id="KW-0539">Nucleus</keyword>
<evidence type="ECO:0000256" key="2">
    <source>
        <dbReference type="ARBA" id="ARBA00022723"/>
    </source>
</evidence>
<dbReference type="Pfam" id="PF00172">
    <property type="entry name" value="Zn_clus"/>
    <property type="match status" value="1"/>
</dbReference>
<dbReference type="OrthoDB" id="2269373at2759"/>
<dbReference type="SMART" id="SM00066">
    <property type="entry name" value="GAL4"/>
    <property type="match status" value="1"/>
</dbReference>
<keyword evidence="6" id="KW-1185">Reference proteome</keyword>
<feature type="non-terminal residue" evidence="5">
    <location>
        <position position="368"/>
    </location>
</feature>
<protein>
    <submittedName>
        <fullName evidence="5">Transcription factor</fullName>
    </submittedName>
</protein>
<dbReference type="Gene3D" id="4.10.240.10">
    <property type="entry name" value="Zn(2)-C6 fungal-type DNA-binding domain"/>
    <property type="match status" value="1"/>
</dbReference>
<dbReference type="PROSITE" id="PS00463">
    <property type="entry name" value="ZN2_CY6_FUNGAL_1"/>
    <property type="match status" value="1"/>
</dbReference>
<sequence length="368" mass="41720">MASLGEELKKYACTICARRKVKCDKRQPCSNCCKTQAQCSYEAPQPPRPRKRAADEDLLARLAQYEKLMQDNGIDYKQHANVWVPSQLTPKSEKGDSAATESTASIPTELCLWSRLTPELKYPPILCLRHKEDPFLHPSPPFHSMLFDSELSVHELHPEPKQIFFLWQKFVDSVNPLIKIVHVPTLQKRILDAVWDPVNIPKPLSALMFAVYTLSITAMSSEECLTSFGEDRGSLLTRYRSGTVRALAEADFLTTRDFEVLQAMTLFIFANPESELSGTLITIVIRTGQIMGLHKIDSDTKLSFFDKEMRIRLWWQIKGLDARVRAHGTPMIKLAKTDSSDNRLPFNINDADLHPDMLEPAVEHTGPT</sequence>
<dbReference type="CDD" id="cd00067">
    <property type="entry name" value="GAL4"/>
    <property type="match status" value="1"/>
</dbReference>
<evidence type="ECO:0000259" key="4">
    <source>
        <dbReference type="PROSITE" id="PS50048"/>
    </source>
</evidence>
<evidence type="ECO:0000256" key="1">
    <source>
        <dbReference type="ARBA" id="ARBA00004123"/>
    </source>
</evidence>
<dbReference type="InterPro" id="IPR036864">
    <property type="entry name" value="Zn2-C6_fun-type_DNA-bd_sf"/>
</dbReference>
<proteinExistence type="predicted"/>
<dbReference type="GO" id="GO:0000981">
    <property type="term" value="F:DNA-binding transcription factor activity, RNA polymerase II-specific"/>
    <property type="evidence" value="ECO:0007669"/>
    <property type="project" value="InterPro"/>
</dbReference>
<dbReference type="InterPro" id="IPR050613">
    <property type="entry name" value="Sec_Metabolite_Reg"/>
</dbReference>
<feature type="domain" description="Zn(2)-C6 fungal-type" evidence="4">
    <location>
        <begin position="12"/>
        <end position="41"/>
    </location>
</feature>
<dbReference type="GO" id="GO:0003677">
    <property type="term" value="F:DNA binding"/>
    <property type="evidence" value="ECO:0007669"/>
    <property type="project" value="InterPro"/>
</dbReference>
<dbReference type="GO" id="GO:0006351">
    <property type="term" value="P:DNA-templated transcription"/>
    <property type="evidence" value="ECO:0007669"/>
    <property type="project" value="InterPro"/>
</dbReference>
<accession>A0A8H5SJA0</accession>
<dbReference type="Pfam" id="PF04082">
    <property type="entry name" value="Fungal_trans"/>
    <property type="match status" value="1"/>
</dbReference>
<evidence type="ECO:0000256" key="3">
    <source>
        <dbReference type="ARBA" id="ARBA00023242"/>
    </source>
</evidence>
<gene>
    <name evidence="5" type="ORF">FHETE_11301</name>
</gene>
<reference evidence="5 6" key="1">
    <citation type="submission" date="2020-05" db="EMBL/GenBank/DDBJ databases">
        <title>Identification and distribution of gene clusters putatively required for synthesis of sphingolipid metabolism inhibitors in phylogenetically diverse species of the filamentous fungus Fusarium.</title>
        <authorList>
            <person name="Kim H.-S."/>
            <person name="Busman M."/>
            <person name="Brown D.W."/>
            <person name="Divon H."/>
            <person name="Uhlig S."/>
            <person name="Proctor R.H."/>
        </authorList>
    </citation>
    <scope>NUCLEOTIDE SEQUENCE [LARGE SCALE GENOMIC DNA]</scope>
    <source>
        <strain evidence="5 6">NRRL 20693</strain>
    </source>
</reference>
<dbReference type="EMBL" id="JAAGWQ010000498">
    <property type="protein sequence ID" value="KAF5654490.1"/>
    <property type="molecule type" value="Genomic_DNA"/>
</dbReference>
<dbReference type="AlphaFoldDB" id="A0A8H5SJA0"/>
<dbReference type="CDD" id="cd12148">
    <property type="entry name" value="fungal_TF_MHR"/>
    <property type="match status" value="1"/>
</dbReference>
<dbReference type="InterPro" id="IPR007219">
    <property type="entry name" value="XnlR_reg_dom"/>
</dbReference>
<evidence type="ECO:0000313" key="6">
    <source>
        <dbReference type="Proteomes" id="UP000567885"/>
    </source>
</evidence>
<evidence type="ECO:0000313" key="5">
    <source>
        <dbReference type="EMBL" id="KAF5654490.1"/>
    </source>
</evidence>
<name>A0A8H5SJA0_FUSHE</name>
<dbReference type="GO" id="GO:0008270">
    <property type="term" value="F:zinc ion binding"/>
    <property type="evidence" value="ECO:0007669"/>
    <property type="project" value="InterPro"/>
</dbReference>